<feature type="domain" description="EAL" evidence="2">
    <location>
        <begin position="500"/>
        <end position="755"/>
    </location>
</feature>
<dbReference type="AlphaFoldDB" id="A0A0P7YZ06"/>
<dbReference type="InterPro" id="IPR003018">
    <property type="entry name" value="GAF"/>
</dbReference>
<protein>
    <submittedName>
        <fullName evidence="4">EAL domain</fullName>
    </submittedName>
</protein>
<proteinExistence type="predicted"/>
<dbReference type="SMART" id="SM00065">
    <property type="entry name" value="GAF"/>
    <property type="match status" value="1"/>
</dbReference>
<dbReference type="Gene3D" id="3.30.450.40">
    <property type="match status" value="1"/>
</dbReference>
<dbReference type="Pfam" id="PF13185">
    <property type="entry name" value="GAF_2"/>
    <property type="match status" value="1"/>
</dbReference>
<dbReference type="InterPro" id="IPR000160">
    <property type="entry name" value="GGDEF_dom"/>
</dbReference>
<dbReference type="NCBIfam" id="TIGR00254">
    <property type="entry name" value="GGDEF"/>
    <property type="match status" value="1"/>
</dbReference>
<accession>A0A0P7YZ06</accession>
<dbReference type="Gene3D" id="3.30.70.270">
    <property type="match status" value="1"/>
</dbReference>
<feature type="domain" description="GGDEF" evidence="3">
    <location>
        <begin position="353"/>
        <end position="491"/>
    </location>
</feature>
<evidence type="ECO:0000259" key="3">
    <source>
        <dbReference type="PROSITE" id="PS50887"/>
    </source>
</evidence>
<evidence type="ECO:0000313" key="5">
    <source>
        <dbReference type="Proteomes" id="UP000050416"/>
    </source>
</evidence>
<dbReference type="InterPro" id="IPR043128">
    <property type="entry name" value="Rev_trsase/Diguanyl_cyclase"/>
</dbReference>
<dbReference type="InterPro" id="IPR029787">
    <property type="entry name" value="Nucleotide_cyclase"/>
</dbReference>
<dbReference type="PROSITE" id="PS50887">
    <property type="entry name" value="GGDEF"/>
    <property type="match status" value="1"/>
</dbReference>
<dbReference type="InterPro" id="IPR029016">
    <property type="entry name" value="GAF-like_dom_sf"/>
</dbReference>
<organism evidence="4 5">
    <name type="scientific">Marinobacter excellens HL-55</name>
    <dbReference type="NCBI Taxonomy" id="1305731"/>
    <lineage>
        <taxon>Bacteria</taxon>
        <taxon>Pseudomonadati</taxon>
        <taxon>Pseudomonadota</taxon>
        <taxon>Gammaproteobacteria</taxon>
        <taxon>Pseudomonadales</taxon>
        <taxon>Marinobacteraceae</taxon>
        <taxon>Marinobacter</taxon>
    </lineage>
</organism>
<dbReference type="FunFam" id="3.30.70.270:FF:000001">
    <property type="entry name" value="Diguanylate cyclase domain protein"/>
    <property type="match status" value="1"/>
</dbReference>
<dbReference type="Proteomes" id="UP000050416">
    <property type="component" value="Unassembled WGS sequence"/>
</dbReference>
<dbReference type="SUPFAM" id="SSF55785">
    <property type="entry name" value="PYP-like sensor domain (PAS domain)"/>
    <property type="match status" value="1"/>
</dbReference>
<dbReference type="PROSITE" id="PS50883">
    <property type="entry name" value="EAL"/>
    <property type="match status" value="1"/>
</dbReference>
<dbReference type="Pfam" id="PF00990">
    <property type="entry name" value="GGDEF"/>
    <property type="match status" value="1"/>
</dbReference>
<dbReference type="Gene3D" id="3.20.20.450">
    <property type="entry name" value="EAL domain"/>
    <property type="match status" value="1"/>
</dbReference>
<evidence type="ECO:0000313" key="4">
    <source>
        <dbReference type="EMBL" id="KPQ27287.1"/>
    </source>
</evidence>
<gene>
    <name evidence="4" type="ORF">HLUCCX14_15390</name>
</gene>
<dbReference type="SUPFAM" id="SSF55781">
    <property type="entry name" value="GAF domain-like"/>
    <property type="match status" value="1"/>
</dbReference>
<comment type="cofactor">
    <cofactor evidence="1">
        <name>Mg(2+)</name>
        <dbReference type="ChEBI" id="CHEBI:18420"/>
    </cofactor>
</comment>
<dbReference type="PANTHER" id="PTHR44757">
    <property type="entry name" value="DIGUANYLATE CYCLASE DGCP"/>
    <property type="match status" value="1"/>
</dbReference>
<dbReference type="Gene3D" id="3.30.450.20">
    <property type="entry name" value="PAS domain"/>
    <property type="match status" value="1"/>
</dbReference>
<dbReference type="SUPFAM" id="SSF141868">
    <property type="entry name" value="EAL domain-like"/>
    <property type="match status" value="1"/>
</dbReference>
<dbReference type="PATRIC" id="fig|1305731.5.peg.1858"/>
<dbReference type="CDD" id="cd01949">
    <property type="entry name" value="GGDEF"/>
    <property type="match status" value="1"/>
</dbReference>
<dbReference type="SMART" id="SM00267">
    <property type="entry name" value="GGDEF"/>
    <property type="match status" value="1"/>
</dbReference>
<dbReference type="SUPFAM" id="SSF55073">
    <property type="entry name" value="Nucleotide cyclase"/>
    <property type="match status" value="1"/>
</dbReference>
<dbReference type="CDD" id="cd01948">
    <property type="entry name" value="EAL"/>
    <property type="match status" value="1"/>
</dbReference>
<dbReference type="InterPro" id="IPR035919">
    <property type="entry name" value="EAL_sf"/>
</dbReference>
<dbReference type="EMBL" id="LJZQ01000031">
    <property type="protein sequence ID" value="KPQ27287.1"/>
    <property type="molecule type" value="Genomic_DNA"/>
</dbReference>
<dbReference type="InterPro" id="IPR035965">
    <property type="entry name" value="PAS-like_dom_sf"/>
</dbReference>
<comment type="caution">
    <text evidence="4">The sequence shown here is derived from an EMBL/GenBank/DDBJ whole genome shotgun (WGS) entry which is preliminary data.</text>
</comment>
<reference evidence="4 5" key="1">
    <citation type="submission" date="2015-09" db="EMBL/GenBank/DDBJ databases">
        <title>Identification and resolution of microdiversity through metagenomic sequencing of parallel consortia.</title>
        <authorList>
            <person name="Nelson W.C."/>
            <person name="Romine M.F."/>
            <person name="Lindemann S.R."/>
        </authorList>
    </citation>
    <scope>NUCLEOTIDE SEQUENCE [LARGE SCALE GENOMIC DNA]</scope>
    <source>
        <strain evidence="4">HL-55</strain>
    </source>
</reference>
<evidence type="ECO:0000256" key="1">
    <source>
        <dbReference type="ARBA" id="ARBA00001946"/>
    </source>
</evidence>
<dbReference type="STRING" id="1305731.GCA_000934705_02637"/>
<dbReference type="OrthoDB" id="6597954at2"/>
<name>A0A0P7YZ06_9GAMM</name>
<dbReference type="Pfam" id="PF00563">
    <property type="entry name" value="EAL"/>
    <property type="match status" value="1"/>
</dbReference>
<dbReference type="PANTHER" id="PTHR44757:SF2">
    <property type="entry name" value="BIOFILM ARCHITECTURE MAINTENANCE PROTEIN MBAA"/>
    <property type="match status" value="1"/>
</dbReference>
<dbReference type="InterPro" id="IPR052155">
    <property type="entry name" value="Biofilm_reg_signaling"/>
</dbReference>
<dbReference type="SMART" id="SM00052">
    <property type="entry name" value="EAL"/>
    <property type="match status" value="1"/>
</dbReference>
<dbReference type="InterPro" id="IPR001633">
    <property type="entry name" value="EAL_dom"/>
</dbReference>
<evidence type="ECO:0000259" key="2">
    <source>
        <dbReference type="PROSITE" id="PS50883"/>
    </source>
</evidence>
<sequence length="759" mass="85397">MNEFELNETQRLAIYLVQREVLERAIRGDGLVASMEVLCRGIEQILEAQGGLCSILLLEEQHLRHCAAPSLPQPYCKAIDGVTIGERTGSCGTALFRREQVVVTDIATDPLWEDYRELALAHGLGACWSNPIIASDQTVLASFAIYYPEPRSPSDFHRFLIEAFSALGLLVIDHYRLAEQQTRLSGELQTINARLTTIMQVIPDEAFVLDHTGRYVDFFGNSSQLPVPPETLSTQSVSSLFEPQLAEQIMRVIETTLATKQMQVLEYEIYAEGRRIVFEGRTAVLTDSRHDAHRSHSGDQYVLWMARDITARKQAEDEATRLALFDVLTGLPNRRHAQEELEQLLEAVGRNHTLGAVIFLDIDDFKRINDSLGHDQGDSLLKQVADRLESSTRRSEMVARLGGDEFVVLLREPLTDADALVESVSATARRILGCFKEPLAAQGHAYNVSTSLGIALIDQPGLKTEDLLRKADAAMYAAKRLGGNRFTFFEESLQQEANRRLELERRMVQAIKDLHFSAWFQPQVRPDGAPFGAEVLLRWLDPEEGAIPPDEFIPIAERSGLIHQLQDIVLEQSCQMLSCLQEKNLLPPEFRLAINISPVQFKERTLTERLSFFIGRYGLNPERFTLEITEGLLMDQQQEAHQQMQCLRQQGFQFAIDDFGTGYSSLAYLHRLPVDQLKIDKSFVRELEEEDTGEAIVDSVIALSKNLNFEVVAEGVETRFQSDILCAKALSSLQGFFYARPMPGVELVDYLKKALRSAG</sequence>
<dbReference type="GO" id="GO:0003824">
    <property type="term" value="F:catalytic activity"/>
    <property type="evidence" value="ECO:0007669"/>
    <property type="project" value="UniProtKB-ARBA"/>
</dbReference>